<dbReference type="OrthoDB" id="2136698at2"/>
<evidence type="ECO:0000313" key="2">
    <source>
        <dbReference type="EMBL" id="SFL94950.1"/>
    </source>
</evidence>
<dbReference type="AlphaFoldDB" id="A0A1I4LVD1"/>
<dbReference type="PANTHER" id="PTHR30354:SF23">
    <property type="entry name" value="GNTP FAMILY PERMEASE"/>
    <property type="match status" value="1"/>
</dbReference>
<dbReference type="EMBL" id="FOTI01000044">
    <property type="protein sequence ID" value="SFL94950.1"/>
    <property type="molecule type" value="Genomic_DNA"/>
</dbReference>
<feature type="transmembrane region" description="Helical" evidence="1">
    <location>
        <begin position="240"/>
        <end position="259"/>
    </location>
</feature>
<feature type="transmembrane region" description="Helical" evidence="1">
    <location>
        <begin position="97"/>
        <end position="127"/>
    </location>
</feature>
<feature type="transmembrane region" description="Helical" evidence="1">
    <location>
        <begin position="30"/>
        <end position="52"/>
    </location>
</feature>
<keyword evidence="1" id="KW-0812">Transmembrane</keyword>
<protein>
    <submittedName>
        <fullName evidence="2">Gluconate:H+ symporter, GntP family</fullName>
    </submittedName>
</protein>
<dbReference type="InterPro" id="IPR003474">
    <property type="entry name" value="Glcn_transporter"/>
</dbReference>
<feature type="transmembrane region" description="Helical" evidence="1">
    <location>
        <begin position="6"/>
        <end position="23"/>
    </location>
</feature>
<keyword evidence="3" id="KW-1185">Reference proteome</keyword>
<dbReference type="GO" id="GO:0005886">
    <property type="term" value="C:plasma membrane"/>
    <property type="evidence" value="ECO:0007669"/>
    <property type="project" value="TreeGrafter"/>
</dbReference>
<evidence type="ECO:0000313" key="3">
    <source>
        <dbReference type="Proteomes" id="UP000199006"/>
    </source>
</evidence>
<feature type="transmembrane region" description="Helical" evidence="1">
    <location>
        <begin position="309"/>
        <end position="329"/>
    </location>
</feature>
<dbReference type="PANTHER" id="PTHR30354">
    <property type="entry name" value="GNT FAMILY GLUCONATE TRANSPORTER"/>
    <property type="match status" value="1"/>
</dbReference>
<reference evidence="2 3" key="1">
    <citation type="submission" date="2016-10" db="EMBL/GenBank/DDBJ databases">
        <authorList>
            <person name="de Groot N.N."/>
        </authorList>
    </citation>
    <scope>NUCLEOTIDE SEQUENCE [LARGE SCALE GENOMIC DNA]</scope>
    <source>
        <strain evidence="2 3">ATCC 51327</strain>
    </source>
</reference>
<dbReference type="STRING" id="29563.SAMN02983006_02424"/>
<feature type="transmembrane region" description="Helical" evidence="1">
    <location>
        <begin position="279"/>
        <end position="303"/>
    </location>
</feature>
<dbReference type="RefSeq" id="WP_089862445.1">
    <property type="nucleotide sequence ID" value="NZ_FOTI01000044.1"/>
</dbReference>
<feature type="transmembrane region" description="Helical" evidence="1">
    <location>
        <begin position="393"/>
        <end position="415"/>
    </location>
</feature>
<sequence length="419" mass="42535">MSVSAIGAILALVIAIILILKKVPPTYAMIIGAIIGGLVGGVGLFNTVTYMIDGTKNIVSAVIRIVVAGVLAGTLIESGAAARIAESIVKRLGSKNAMLAMILATWALTAVGVFGDVAIITVSPIAIQIAQKVGYRKLGILIAMIGGVKAGNVMSPNPNTIAAAETFKVPLTSMIAAGVPAAIAAIIITLIIAKRLSHHGTEVVADHIVSNDEALPSLAASLSGPAVTILLLLGRPLFNVTIDPLIALPVGGLVGMIVMGKVKHIIHYLEFGLDKMSGVAMLLIGTGTLAGIIANSTLKVVIINGLNSVGLPAFLLAPISGILMGAASASSTAGTTLASQVFGGTILSYGVGALAAGAMVHSGSFVFDGLPHGSFFHVSAGTVNMQIKERLKLIPYEAFIGVCMVTTSTILYGVIKILG</sequence>
<dbReference type="Pfam" id="PF02447">
    <property type="entry name" value="GntP_permease"/>
    <property type="match status" value="1"/>
</dbReference>
<feature type="transmembrane region" description="Helical" evidence="1">
    <location>
        <begin position="174"/>
        <end position="193"/>
    </location>
</feature>
<proteinExistence type="predicted"/>
<dbReference type="GO" id="GO:0015128">
    <property type="term" value="F:gluconate transmembrane transporter activity"/>
    <property type="evidence" value="ECO:0007669"/>
    <property type="project" value="InterPro"/>
</dbReference>
<feature type="transmembrane region" description="Helical" evidence="1">
    <location>
        <begin position="341"/>
        <end position="360"/>
    </location>
</feature>
<evidence type="ECO:0000256" key="1">
    <source>
        <dbReference type="SAM" id="Phobius"/>
    </source>
</evidence>
<organism evidence="2 3">
    <name type="scientific">Halanaerobium salsuginis</name>
    <dbReference type="NCBI Taxonomy" id="29563"/>
    <lineage>
        <taxon>Bacteria</taxon>
        <taxon>Bacillati</taxon>
        <taxon>Bacillota</taxon>
        <taxon>Clostridia</taxon>
        <taxon>Halanaerobiales</taxon>
        <taxon>Halanaerobiaceae</taxon>
        <taxon>Halanaerobium</taxon>
    </lineage>
</organism>
<accession>A0A1I4LVD1</accession>
<gene>
    <name evidence="2" type="ORF">SAMN02983006_02424</name>
</gene>
<name>A0A1I4LVD1_9FIRM</name>
<feature type="transmembrane region" description="Helical" evidence="1">
    <location>
        <begin position="58"/>
        <end position="76"/>
    </location>
</feature>
<keyword evidence="1" id="KW-1133">Transmembrane helix</keyword>
<dbReference type="Proteomes" id="UP000199006">
    <property type="component" value="Unassembled WGS sequence"/>
</dbReference>
<keyword evidence="1" id="KW-0472">Membrane</keyword>